<evidence type="ECO:0000313" key="2">
    <source>
        <dbReference type="EMBL" id="KAJ5355202.1"/>
    </source>
</evidence>
<dbReference type="RefSeq" id="XP_056549225.1">
    <property type="nucleotide sequence ID" value="XM_056705327.1"/>
</dbReference>
<protein>
    <submittedName>
        <fullName evidence="2">Uncharacterized protein</fullName>
    </submittedName>
</protein>
<keyword evidence="3" id="KW-1185">Reference proteome</keyword>
<evidence type="ECO:0000313" key="3">
    <source>
        <dbReference type="Proteomes" id="UP001147782"/>
    </source>
</evidence>
<name>A0A9W9R7K0_9EURO</name>
<evidence type="ECO:0000256" key="1">
    <source>
        <dbReference type="SAM" id="MobiDB-lite"/>
    </source>
</evidence>
<dbReference type="GeneID" id="81444506"/>
<gene>
    <name evidence="2" type="ORF">N7496_012414</name>
</gene>
<reference evidence="2" key="2">
    <citation type="journal article" date="2023" name="IMA Fungus">
        <title>Comparative genomic study of the Penicillium genus elucidates a diverse pangenome and 15 lateral gene transfer events.</title>
        <authorList>
            <person name="Petersen C."/>
            <person name="Sorensen T."/>
            <person name="Nielsen M.R."/>
            <person name="Sondergaard T.E."/>
            <person name="Sorensen J.L."/>
            <person name="Fitzpatrick D.A."/>
            <person name="Frisvad J.C."/>
            <person name="Nielsen K.L."/>
        </authorList>
    </citation>
    <scope>NUCLEOTIDE SEQUENCE</scope>
    <source>
        <strain evidence="2">IBT 29864</strain>
    </source>
</reference>
<organism evidence="2 3">
    <name type="scientific">Penicillium cataractarum</name>
    <dbReference type="NCBI Taxonomy" id="2100454"/>
    <lineage>
        <taxon>Eukaryota</taxon>
        <taxon>Fungi</taxon>
        <taxon>Dikarya</taxon>
        <taxon>Ascomycota</taxon>
        <taxon>Pezizomycotina</taxon>
        <taxon>Eurotiomycetes</taxon>
        <taxon>Eurotiomycetidae</taxon>
        <taxon>Eurotiales</taxon>
        <taxon>Aspergillaceae</taxon>
        <taxon>Penicillium</taxon>
    </lineage>
</organism>
<sequence length="74" mass="7918">MCELGAKERRSKVVQRAVKGEVWNAGSESELKAGGVPAIETGSTGSDDTGSEAEWNKERPPAGRQKFAKLSKLD</sequence>
<accession>A0A9W9R7K0</accession>
<dbReference type="AlphaFoldDB" id="A0A9W9R7K0"/>
<proteinExistence type="predicted"/>
<dbReference type="EMBL" id="JAPZBS010000010">
    <property type="protein sequence ID" value="KAJ5355202.1"/>
    <property type="molecule type" value="Genomic_DNA"/>
</dbReference>
<dbReference type="Proteomes" id="UP001147782">
    <property type="component" value="Unassembled WGS sequence"/>
</dbReference>
<reference evidence="2" key="1">
    <citation type="submission" date="2022-11" db="EMBL/GenBank/DDBJ databases">
        <authorList>
            <person name="Petersen C."/>
        </authorList>
    </citation>
    <scope>NUCLEOTIDE SEQUENCE</scope>
    <source>
        <strain evidence="2">IBT 29864</strain>
    </source>
</reference>
<comment type="caution">
    <text evidence="2">The sequence shown here is derived from an EMBL/GenBank/DDBJ whole genome shotgun (WGS) entry which is preliminary data.</text>
</comment>
<feature type="region of interest" description="Disordered" evidence="1">
    <location>
        <begin position="27"/>
        <end position="74"/>
    </location>
</feature>